<keyword evidence="1" id="KW-0378">Hydrolase</keyword>
<dbReference type="PANTHER" id="PTHR11203">
    <property type="entry name" value="CLEAVAGE AND POLYADENYLATION SPECIFICITY FACTOR FAMILY MEMBER"/>
    <property type="match status" value="1"/>
</dbReference>
<evidence type="ECO:0000313" key="4">
    <source>
        <dbReference type="EMBL" id="OGZ61902.1"/>
    </source>
</evidence>
<evidence type="ECO:0000259" key="2">
    <source>
        <dbReference type="SMART" id="SM00849"/>
    </source>
</evidence>
<accession>A0A1G2HHD4</accession>
<proteinExistence type="predicted"/>
<dbReference type="InterPro" id="IPR022712">
    <property type="entry name" value="Beta_Casp"/>
</dbReference>
<dbReference type="Pfam" id="PF10996">
    <property type="entry name" value="Beta-Casp"/>
    <property type="match status" value="1"/>
</dbReference>
<feature type="domain" description="Metallo-beta-lactamase" evidence="2">
    <location>
        <begin position="14"/>
        <end position="239"/>
    </location>
</feature>
<protein>
    <recommendedName>
        <fullName evidence="6">MBL fold hydrolase</fullName>
    </recommendedName>
</protein>
<dbReference type="STRING" id="1802165.A3F94_00645"/>
<reference evidence="4 5" key="1">
    <citation type="journal article" date="2016" name="Nat. Commun.">
        <title>Thousands of microbial genomes shed light on interconnected biogeochemical processes in an aquifer system.</title>
        <authorList>
            <person name="Anantharaman K."/>
            <person name="Brown C.T."/>
            <person name="Hug L.A."/>
            <person name="Sharon I."/>
            <person name="Castelle C.J."/>
            <person name="Probst A.J."/>
            <person name="Thomas B.C."/>
            <person name="Singh A."/>
            <person name="Wilkins M.J."/>
            <person name="Karaoz U."/>
            <person name="Brodie E.L."/>
            <person name="Williams K.H."/>
            <person name="Hubbard S.S."/>
            <person name="Banfield J.F."/>
        </authorList>
    </citation>
    <scope>NUCLEOTIDE SEQUENCE [LARGE SCALE GENOMIC DNA]</scope>
</reference>
<dbReference type="Pfam" id="PF07521">
    <property type="entry name" value="RMMBL"/>
    <property type="match status" value="1"/>
</dbReference>
<dbReference type="InterPro" id="IPR001279">
    <property type="entry name" value="Metallo-B-lactamas"/>
</dbReference>
<evidence type="ECO:0000313" key="5">
    <source>
        <dbReference type="Proteomes" id="UP000176770"/>
    </source>
</evidence>
<name>A0A1G2HHD4_9BACT</name>
<dbReference type="Gene3D" id="3.60.15.10">
    <property type="entry name" value="Ribonuclease Z/Hydroxyacylglutathione hydrolase-like"/>
    <property type="match status" value="1"/>
</dbReference>
<dbReference type="EMBL" id="MHOK01000013">
    <property type="protein sequence ID" value="OGZ61902.1"/>
    <property type="molecule type" value="Genomic_DNA"/>
</dbReference>
<dbReference type="Pfam" id="PF00753">
    <property type="entry name" value="Lactamase_B"/>
    <property type="match status" value="1"/>
</dbReference>
<dbReference type="Proteomes" id="UP000176770">
    <property type="component" value="Unassembled WGS sequence"/>
</dbReference>
<dbReference type="CDD" id="cd16295">
    <property type="entry name" value="TTHA0252-CPSF-like_MBL-fold"/>
    <property type="match status" value="1"/>
</dbReference>
<organism evidence="4 5">
    <name type="scientific">Candidatus Spechtbacteria bacterium RIFCSPLOWO2_12_FULL_38_22</name>
    <dbReference type="NCBI Taxonomy" id="1802165"/>
    <lineage>
        <taxon>Bacteria</taxon>
        <taxon>Candidatus Spechtiibacteriota</taxon>
    </lineage>
</organism>
<sequence>MAKVKFFGGAMSVTGANYLIETEKSRIVVEAGMLQGCSDCSYANFEDFHYDPATVDAVFITHAHMDHIGRLPKLIKEGFNGPVYTSEPTAALAPIMLEDAHSIDEEEAEQHNREPMYSQTDLLESIGYLHPKKYNQRFSVTQDIDARLQDAGHILGSTIFEFWIREEKKETKLVFSGDLGNTPMPLMKPPAKIDSADYVFVESVYGDRIHEDIDVRRQKLEEAIESTIKNNGTLMIPSFALERTQEILFELNYLVENKRVPSVPIFLDSPLAIKATEIYKKFSHYFNKTAHEQVLSGDKLFQFPRLEFTETVQESRRINNTPSPKVIIAGSGMSTAGRILHHEKRYLPDPKNMLLIIGYQAQGTLGRRVLDGASEVKIHGEIVPVRAQIKAIGGYSAHADQPALVEWVGNIKGVKKVFCVQGEKKSAEALATRIKSVLNIEAVAPRIMSEFEF</sequence>
<dbReference type="Gene3D" id="3.40.50.10890">
    <property type="match status" value="1"/>
</dbReference>
<dbReference type="AlphaFoldDB" id="A0A1G2HHD4"/>
<dbReference type="InterPro" id="IPR036866">
    <property type="entry name" value="RibonucZ/Hydroxyglut_hydro"/>
</dbReference>
<evidence type="ECO:0000256" key="1">
    <source>
        <dbReference type="ARBA" id="ARBA00022801"/>
    </source>
</evidence>
<comment type="caution">
    <text evidence="4">The sequence shown here is derived from an EMBL/GenBank/DDBJ whole genome shotgun (WGS) entry which is preliminary data.</text>
</comment>
<dbReference type="InterPro" id="IPR050698">
    <property type="entry name" value="MBL"/>
</dbReference>
<dbReference type="SUPFAM" id="SSF56281">
    <property type="entry name" value="Metallo-hydrolase/oxidoreductase"/>
    <property type="match status" value="1"/>
</dbReference>
<evidence type="ECO:0000259" key="3">
    <source>
        <dbReference type="SMART" id="SM01027"/>
    </source>
</evidence>
<dbReference type="GO" id="GO:0004521">
    <property type="term" value="F:RNA endonuclease activity"/>
    <property type="evidence" value="ECO:0007669"/>
    <property type="project" value="TreeGrafter"/>
</dbReference>
<feature type="domain" description="Beta-Casp" evidence="3">
    <location>
        <begin position="244"/>
        <end position="369"/>
    </location>
</feature>
<dbReference type="SMART" id="SM00849">
    <property type="entry name" value="Lactamase_B"/>
    <property type="match status" value="1"/>
</dbReference>
<dbReference type="PANTHER" id="PTHR11203:SF37">
    <property type="entry name" value="INTEGRATOR COMPLEX SUBUNIT 11"/>
    <property type="match status" value="1"/>
</dbReference>
<evidence type="ECO:0008006" key="6">
    <source>
        <dbReference type="Google" id="ProtNLM"/>
    </source>
</evidence>
<dbReference type="GO" id="GO:0016787">
    <property type="term" value="F:hydrolase activity"/>
    <property type="evidence" value="ECO:0007669"/>
    <property type="project" value="UniProtKB-KW"/>
</dbReference>
<gene>
    <name evidence="4" type="ORF">A3F94_00645</name>
</gene>
<dbReference type="InterPro" id="IPR011108">
    <property type="entry name" value="RMMBL"/>
</dbReference>
<dbReference type="SMART" id="SM01027">
    <property type="entry name" value="Beta-Casp"/>
    <property type="match status" value="1"/>
</dbReference>